<dbReference type="GO" id="GO:0036503">
    <property type="term" value="P:ERAD pathway"/>
    <property type="evidence" value="ECO:0007669"/>
    <property type="project" value="TreeGrafter"/>
</dbReference>
<name>A0A9R1SQI0_CANAR</name>
<dbReference type="Proteomes" id="UP000037122">
    <property type="component" value="Unassembled WGS sequence"/>
</dbReference>
<sequence length="129" mass="14567">MQPILLKPLFVFILANIVSASIFDFFQNQFHHGSEEPASYEQKVLDNQCEKYLCPDTLECVSSPKKCPCPFPSSQMRCPLPNGNFICISKPAGDFGGKYDDPEKNFKVDANSNDIRDCGWVKRAWNGKL</sequence>
<dbReference type="AlphaFoldDB" id="A0A9R1SQI0"/>
<evidence type="ECO:0000256" key="3">
    <source>
        <dbReference type="ARBA" id="ARBA00022729"/>
    </source>
</evidence>
<organism evidence="5 6">
    <name type="scientific">Candidozyma auris</name>
    <name type="common">Yeast</name>
    <name type="synonym">Candida auris</name>
    <dbReference type="NCBI Taxonomy" id="498019"/>
    <lineage>
        <taxon>Eukaryota</taxon>
        <taxon>Fungi</taxon>
        <taxon>Dikarya</taxon>
        <taxon>Ascomycota</taxon>
        <taxon>Saccharomycotina</taxon>
        <taxon>Pichiomycetes</taxon>
        <taxon>Metschnikowiaceae</taxon>
        <taxon>Candidozyma</taxon>
    </lineage>
</organism>
<evidence type="ECO:0000256" key="1">
    <source>
        <dbReference type="ARBA" id="ARBA00010545"/>
    </source>
</evidence>
<accession>A0A9R1SQI0</accession>
<evidence type="ECO:0000313" key="5">
    <source>
        <dbReference type="EMBL" id="KND98813.1"/>
    </source>
</evidence>
<feature type="chain" id="PRO_5040259114" description="Long chronological lifespan protein 2" evidence="4">
    <location>
        <begin position="21"/>
        <end position="129"/>
    </location>
</feature>
<feature type="signal peptide" evidence="4">
    <location>
        <begin position="1"/>
        <end position="20"/>
    </location>
</feature>
<evidence type="ECO:0000256" key="2">
    <source>
        <dbReference type="ARBA" id="ARBA00018534"/>
    </source>
</evidence>
<dbReference type="InterPro" id="IPR034543">
    <property type="entry name" value="LCL2"/>
</dbReference>
<comment type="similarity">
    <text evidence="1">Belongs to the LCL2 family.</text>
</comment>
<proteinExistence type="inferred from homology"/>
<comment type="caution">
    <text evidence="5">The sequence shown here is derived from an EMBL/GenBank/DDBJ whole genome shotgun (WGS) entry which is preliminary data.</text>
</comment>
<dbReference type="PANTHER" id="PTHR38425:SF1">
    <property type="entry name" value="LONG CHRONOLOGICAL LIFESPAN PROTEIN 2"/>
    <property type="match status" value="1"/>
</dbReference>
<dbReference type="PANTHER" id="PTHR38425">
    <property type="entry name" value="LONG CHRONOLOGICAL LIFESPAN PROTEIN 2"/>
    <property type="match status" value="1"/>
</dbReference>
<reference evidence="6" key="1">
    <citation type="journal article" date="2015" name="BMC Genomics">
        <title>Draft genome of a commonly misdiagnosed multidrug resistant pathogen Candida auris.</title>
        <authorList>
            <person name="Chatterjee S."/>
            <person name="Alampalli S.V."/>
            <person name="Nageshan R.K."/>
            <person name="Chettiar S.T."/>
            <person name="Joshi S."/>
            <person name="Tatu U.S."/>
        </authorList>
    </citation>
    <scope>NUCLEOTIDE SEQUENCE [LARGE SCALE GENOMIC DNA]</scope>
    <source>
        <strain evidence="6">6684</strain>
    </source>
</reference>
<protein>
    <recommendedName>
        <fullName evidence="2">Long chronological lifespan protein 2</fullName>
    </recommendedName>
</protein>
<gene>
    <name evidence="5" type="ORF">QG37_04723</name>
</gene>
<dbReference type="EMBL" id="LGST01000031">
    <property type="protein sequence ID" value="KND98813.1"/>
    <property type="molecule type" value="Genomic_DNA"/>
</dbReference>
<evidence type="ECO:0000256" key="4">
    <source>
        <dbReference type="SAM" id="SignalP"/>
    </source>
</evidence>
<dbReference type="CDD" id="cd23996">
    <property type="entry name" value="LCL2-like"/>
    <property type="match status" value="1"/>
</dbReference>
<keyword evidence="3 4" id="KW-0732">Signal</keyword>
<evidence type="ECO:0000313" key="6">
    <source>
        <dbReference type="Proteomes" id="UP000037122"/>
    </source>
</evidence>